<dbReference type="GO" id="GO:0003700">
    <property type="term" value="F:DNA-binding transcription factor activity"/>
    <property type="evidence" value="ECO:0007669"/>
    <property type="project" value="TreeGrafter"/>
</dbReference>
<accession>A0A5F2ETR1</accession>
<dbReference type="Gene3D" id="1.10.357.10">
    <property type="entry name" value="Tetracycline Repressor, domain 2"/>
    <property type="match status" value="1"/>
</dbReference>
<keyword evidence="3" id="KW-0804">Transcription</keyword>
<dbReference type="PANTHER" id="PTHR30055">
    <property type="entry name" value="HTH-TYPE TRANSCRIPTIONAL REGULATOR RUTR"/>
    <property type="match status" value="1"/>
</dbReference>
<keyword evidence="2" id="KW-0238">DNA-binding</keyword>
<dbReference type="OrthoDB" id="5181477at2"/>
<dbReference type="AlphaFoldDB" id="A0A2S0WJZ8"/>
<sequence length="197" mass="21329">MAQRTATVRTSALLDELVPVILDEGFLDLSMADVARRLRCSKSTLYGIAASKEQLLVTVVRTFFRGATDRVERAVAGAGTPMDRIGVYLEAISVELAPASPRFFADVDAFEPARVIYRDNTRAAARRVQELVQDAAPTADATFVGAVAGQVMESIHRGEIRAATGLDDSAAYRSLAELIVAGLSGDHESRHPRKRSR</sequence>
<dbReference type="PANTHER" id="PTHR30055:SF234">
    <property type="entry name" value="HTH-TYPE TRANSCRIPTIONAL REGULATOR BETI"/>
    <property type="match status" value="1"/>
</dbReference>
<keyword evidence="1" id="KW-0805">Transcription regulation</keyword>
<evidence type="ECO:0000313" key="4">
    <source>
        <dbReference type="EMBL" id="AWB91669.1"/>
    </source>
</evidence>
<dbReference type="Pfam" id="PF00440">
    <property type="entry name" value="TetR_N"/>
    <property type="match status" value="1"/>
</dbReference>
<dbReference type="InterPro" id="IPR050109">
    <property type="entry name" value="HTH-type_TetR-like_transc_reg"/>
</dbReference>
<evidence type="ECO:0000256" key="3">
    <source>
        <dbReference type="ARBA" id="ARBA00023163"/>
    </source>
</evidence>
<evidence type="ECO:0000256" key="1">
    <source>
        <dbReference type="ARBA" id="ARBA00023015"/>
    </source>
</evidence>
<evidence type="ECO:0000313" key="5">
    <source>
        <dbReference type="Proteomes" id="UP000244384"/>
    </source>
</evidence>
<organism evidence="4 5">
    <name type="scientific">Aeromicrobium chenweiae</name>
    <dbReference type="NCBI Taxonomy" id="2079793"/>
    <lineage>
        <taxon>Bacteria</taxon>
        <taxon>Bacillati</taxon>
        <taxon>Actinomycetota</taxon>
        <taxon>Actinomycetes</taxon>
        <taxon>Propionibacteriales</taxon>
        <taxon>Nocardioidaceae</taxon>
        <taxon>Aeromicrobium</taxon>
    </lineage>
</organism>
<evidence type="ECO:0000256" key="2">
    <source>
        <dbReference type="ARBA" id="ARBA00023125"/>
    </source>
</evidence>
<reference evidence="5" key="1">
    <citation type="submission" date="2018-01" db="EMBL/GenBank/DDBJ databases">
        <authorList>
            <person name="Li J."/>
        </authorList>
    </citation>
    <scope>NUCLEOTIDE SEQUENCE [LARGE SCALE GENOMIC DNA]</scope>
    <source>
        <strain evidence="5">592</strain>
    </source>
</reference>
<protein>
    <submittedName>
        <fullName evidence="4">TetR family transcriptional regulator</fullName>
    </submittedName>
</protein>
<dbReference type="InterPro" id="IPR009057">
    <property type="entry name" value="Homeodomain-like_sf"/>
</dbReference>
<dbReference type="SUPFAM" id="SSF46689">
    <property type="entry name" value="Homeodomain-like"/>
    <property type="match status" value="1"/>
</dbReference>
<accession>A0A2S0WJZ8</accession>
<gene>
    <name evidence="4" type="ORF">C3E78_05260</name>
</gene>
<dbReference type="Gene3D" id="1.10.10.60">
    <property type="entry name" value="Homeodomain-like"/>
    <property type="match status" value="1"/>
</dbReference>
<dbReference type="KEGG" id="aez:C3E78_05260"/>
<proteinExistence type="predicted"/>
<dbReference type="GO" id="GO:0000976">
    <property type="term" value="F:transcription cis-regulatory region binding"/>
    <property type="evidence" value="ECO:0007669"/>
    <property type="project" value="TreeGrafter"/>
</dbReference>
<keyword evidence="5" id="KW-1185">Reference proteome</keyword>
<name>A0A2S0WJZ8_9ACTN</name>
<dbReference type="RefSeq" id="WP_108577315.1">
    <property type="nucleotide sequence ID" value="NZ_CP026952.1"/>
</dbReference>
<dbReference type="PROSITE" id="PS50977">
    <property type="entry name" value="HTH_TETR_2"/>
    <property type="match status" value="1"/>
</dbReference>
<dbReference type="InterPro" id="IPR001647">
    <property type="entry name" value="HTH_TetR"/>
</dbReference>
<dbReference type="Proteomes" id="UP000244384">
    <property type="component" value="Chromosome"/>
</dbReference>
<dbReference type="EMBL" id="CP026952">
    <property type="protein sequence ID" value="AWB91669.1"/>
    <property type="molecule type" value="Genomic_DNA"/>
</dbReference>